<dbReference type="Pfam" id="PF00246">
    <property type="entry name" value="Peptidase_M14"/>
    <property type="match status" value="1"/>
</dbReference>
<comment type="subcellular location">
    <subcellularLocation>
        <location evidence="2">Secreted</location>
    </subcellularLocation>
</comment>
<dbReference type="SUPFAM" id="SSF53187">
    <property type="entry name" value="Zn-dependent exopeptidases"/>
    <property type="match status" value="1"/>
</dbReference>
<dbReference type="Proteomes" id="UP000288716">
    <property type="component" value="Unassembled WGS sequence"/>
</dbReference>
<evidence type="ECO:0000256" key="12">
    <source>
        <dbReference type="ARBA" id="ARBA00023180"/>
    </source>
</evidence>
<keyword evidence="11" id="KW-0482">Metalloprotease</keyword>
<dbReference type="GO" id="GO:0005615">
    <property type="term" value="C:extracellular space"/>
    <property type="evidence" value="ECO:0007669"/>
    <property type="project" value="TreeGrafter"/>
</dbReference>
<evidence type="ECO:0000256" key="5">
    <source>
        <dbReference type="ARBA" id="ARBA00022645"/>
    </source>
</evidence>
<keyword evidence="6" id="KW-0645">Protease</keyword>
<dbReference type="InterPro" id="IPR008969">
    <property type="entry name" value="CarboxyPept-like_regulatory"/>
</dbReference>
<evidence type="ECO:0000313" key="17">
    <source>
        <dbReference type="Proteomes" id="UP000288716"/>
    </source>
</evidence>
<dbReference type="InterPro" id="IPR050753">
    <property type="entry name" value="Peptidase_M14_domain"/>
</dbReference>
<comment type="caution">
    <text evidence="16">The sequence shown here is derived from an EMBL/GenBank/DDBJ whole genome shotgun (WGS) entry which is preliminary data.</text>
</comment>
<gene>
    <name evidence="16" type="ORF">B4U80_07312</name>
</gene>
<feature type="chain" id="PRO_5019308827" evidence="14">
    <location>
        <begin position="21"/>
        <end position="482"/>
    </location>
</feature>
<keyword evidence="4" id="KW-0964">Secreted</keyword>
<keyword evidence="12" id="KW-0325">Glycoprotein</keyword>
<dbReference type="SMART" id="SM00631">
    <property type="entry name" value="Zn_pept"/>
    <property type="match status" value="1"/>
</dbReference>
<evidence type="ECO:0000256" key="13">
    <source>
        <dbReference type="PROSITE-ProRule" id="PRU01379"/>
    </source>
</evidence>
<reference evidence="16 17" key="1">
    <citation type="journal article" date="2018" name="Gigascience">
        <title>Genomes of trombidid mites reveal novel predicted allergens and laterally-transferred genes associated with secondary metabolism.</title>
        <authorList>
            <person name="Dong X."/>
            <person name="Chaisiri K."/>
            <person name="Xia D."/>
            <person name="Armstrong S.D."/>
            <person name="Fang Y."/>
            <person name="Donnelly M.J."/>
            <person name="Kadowaki T."/>
            <person name="McGarry J.W."/>
            <person name="Darby A.C."/>
            <person name="Makepeace B.L."/>
        </authorList>
    </citation>
    <scope>NUCLEOTIDE SEQUENCE [LARGE SCALE GENOMIC DNA]</scope>
    <source>
        <strain evidence="16">UoL-UT</strain>
    </source>
</reference>
<dbReference type="PROSITE" id="PS00133">
    <property type="entry name" value="CARBOXYPEPT_ZN_2"/>
    <property type="match status" value="1"/>
</dbReference>
<keyword evidence="10" id="KW-0862">Zinc</keyword>
<dbReference type="PANTHER" id="PTHR11532:SF93">
    <property type="entry name" value="CARBOXYPEPTIDASE E"/>
    <property type="match status" value="1"/>
</dbReference>
<feature type="non-terminal residue" evidence="16">
    <location>
        <position position="482"/>
    </location>
</feature>
<keyword evidence="7" id="KW-0479">Metal-binding</keyword>
<dbReference type="CDD" id="cd11308">
    <property type="entry name" value="Peptidase_M14NE-CP-C_like"/>
    <property type="match status" value="1"/>
</dbReference>
<comment type="cofactor">
    <cofactor evidence="1">
        <name>Zn(2+)</name>
        <dbReference type="ChEBI" id="CHEBI:29105"/>
    </cofactor>
</comment>
<proteinExistence type="inferred from homology"/>
<dbReference type="GO" id="GO:0008270">
    <property type="term" value="F:zinc ion binding"/>
    <property type="evidence" value="ECO:0007669"/>
    <property type="project" value="InterPro"/>
</dbReference>
<keyword evidence="9" id="KW-0378">Hydrolase</keyword>
<dbReference type="STRING" id="299467.A0A443S5Z9"/>
<dbReference type="Gene3D" id="3.40.630.10">
    <property type="entry name" value="Zn peptidases"/>
    <property type="match status" value="1"/>
</dbReference>
<evidence type="ECO:0000256" key="2">
    <source>
        <dbReference type="ARBA" id="ARBA00004613"/>
    </source>
</evidence>
<dbReference type="PANTHER" id="PTHR11532">
    <property type="entry name" value="PROTEASE M14 CARBOXYPEPTIDASE"/>
    <property type="match status" value="1"/>
</dbReference>
<evidence type="ECO:0000256" key="3">
    <source>
        <dbReference type="ARBA" id="ARBA00005988"/>
    </source>
</evidence>
<accession>A0A443S5Z9</accession>
<feature type="active site" description="Proton donor/acceptor" evidence="13">
    <location>
        <position position="309"/>
    </location>
</feature>
<protein>
    <submittedName>
        <fullName evidence="16">Carboxypeptidase E-like protein</fullName>
    </submittedName>
</protein>
<dbReference type="EMBL" id="NCKV01007747">
    <property type="protein sequence ID" value="RWS22845.1"/>
    <property type="molecule type" value="Genomic_DNA"/>
</dbReference>
<dbReference type="CDD" id="cd03858">
    <property type="entry name" value="M14_CP_N-E_like"/>
    <property type="match status" value="1"/>
</dbReference>
<keyword evidence="5 16" id="KW-0121">Carboxypeptidase</keyword>
<name>A0A443S5Z9_9ACAR</name>
<evidence type="ECO:0000256" key="4">
    <source>
        <dbReference type="ARBA" id="ARBA00022525"/>
    </source>
</evidence>
<feature type="domain" description="Peptidase M14" evidence="15">
    <location>
        <begin position="27"/>
        <end position="339"/>
    </location>
</feature>
<evidence type="ECO:0000256" key="1">
    <source>
        <dbReference type="ARBA" id="ARBA00001947"/>
    </source>
</evidence>
<keyword evidence="8 14" id="KW-0732">Signal</keyword>
<feature type="signal peptide" evidence="14">
    <location>
        <begin position="1"/>
        <end position="20"/>
    </location>
</feature>
<evidence type="ECO:0000256" key="7">
    <source>
        <dbReference type="ARBA" id="ARBA00022723"/>
    </source>
</evidence>
<comment type="similarity">
    <text evidence="3 13">Belongs to the peptidase M14 family.</text>
</comment>
<dbReference type="InterPro" id="IPR057247">
    <property type="entry name" value="CARBOXYPEPT_ZN_2"/>
</dbReference>
<dbReference type="GO" id="GO:0006518">
    <property type="term" value="P:peptide metabolic process"/>
    <property type="evidence" value="ECO:0007669"/>
    <property type="project" value="TreeGrafter"/>
</dbReference>
<evidence type="ECO:0000256" key="11">
    <source>
        <dbReference type="ARBA" id="ARBA00023049"/>
    </source>
</evidence>
<evidence type="ECO:0000256" key="6">
    <source>
        <dbReference type="ARBA" id="ARBA00022670"/>
    </source>
</evidence>
<evidence type="ECO:0000256" key="8">
    <source>
        <dbReference type="ARBA" id="ARBA00022729"/>
    </source>
</evidence>
<dbReference type="Pfam" id="PF13620">
    <property type="entry name" value="CarboxypepD_reg"/>
    <property type="match status" value="1"/>
</dbReference>
<evidence type="ECO:0000256" key="9">
    <source>
        <dbReference type="ARBA" id="ARBA00022801"/>
    </source>
</evidence>
<dbReference type="PROSITE" id="PS52035">
    <property type="entry name" value="PEPTIDASE_M14"/>
    <property type="match status" value="1"/>
</dbReference>
<sequence>MKLNIFISFLLFAVIYQTRGEQIYSFKHHDNNELNEVLQKINAKCPNITRIYELSERSVKGWPLTVIELSDNPGTHEFLEPEFRYIANMHGNEVLGRELLLKLADYLCEEYKRNNVEIQRLLNLTRVHILPSMNPDGWDLASTKQAGDDWLTGRSNANGVDLNRDFPDLDSEAYRTSERSDHLFTREAIDHKLQPETRAIINWILNTPFVLSANLHGGALVANYPYDETPDGSQHRYTATPDDDTFRHLAQIYAKKHKTMTQPKHEKCDDDDEFGKQGGITNGAAWYSVAGGLQDFNYLSSNDFEITLELGCEKYPPESKLEKEWENNKDALLEYMWQSHIGLKGVVMDAMTGDLIADALIKVKNLTSGRNQYIDHDIHSGKTGEFWRLLTPGVYEITVVKDGYEPLIRTHTVTDNSKSEATRLKLKLQPIASSEYKRADMIPQLVEPRKPQLYKFFNYLRRETGGGVIPNEDRMQPESVAA</sequence>
<dbReference type="VEuPathDB" id="VectorBase:LDEU009194"/>
<organism evidence="16 17">
    <name type="scientific">Leptotrombidium deliense</name>
    <dbReference type="NCBI Taxonomy" id="299467"/>
    <lineage>
        <taxon>Eukaryota</taxon>
        <taxon>Metazoa</taxon>
        <taxon>Ecdysozoa</taxon>
        <taxon>Arthropoda</taxon>
        <taxon>Chelicerata</taxon>
        <taxon>Arachnida</taxon>
        <taxon>Acari</taxon>
        <taxon>Acariformes</taxon>
        <taxon>Trombidiformes</taxon>
        <taxon>Prostigmata</taxon>
        <taxon>Anystina</taxon>
        <taxon>Parasitengona</taxon>
        <taxon>Trombiculoidea</taxon>
        <taxon>Trombiculidae</taxon>
        <taxon>Leptotrombidium</taxon>
    </lineage>
</organism>
<dbReference type="AlphaFoldDB" id="A0A443S5Z9"/>
<dbReference type="OrthoDB" id="10249045at2759"/>
<evidence type="ECO:0000313" key="16">
    <source>
        <dbReference type="EMBL" id="RWS22845.1"/>
    </source>
</evidence>
<dbReference type="GO" id="GO:0004181">
    <property type="term" value="F:metallocarboxypeptidase activity"/>
    <property type="evidence" value="ECO:0007669"/>
    <property type="project" value="InterPro"/>
</dbReference>
<evidence type="ECO:0000256" key="10">
    <source>
        <dbReference type="ARBA" id="ARBA00022833"/>
    </source>
</evidence>
<dbReference type="SUPFAM" id="SSF49464">
    <property type="entry name" value="Carboxypeptidase regulatory domain-like"/>
    <property type="match status" value="1"/>
</dbReference>
<evidence type="ECO:0000256" key="14">
    <source>
        <dbReference type="SAM" id="SignalP"/>
    </source>
</evidence>
<evidence type="ECO:0000259" key="15">
    <source>
        <dbReference type="PROSITE" id="PS52035"/>
    </source>
</evidence>
<dbReference type="InterPro" id="IPR000834">
    <property type="entry name" value="Peptidase_M14"/>
</dbReference>
<dbReference type="PRINTS" id="PR00765">
    <property type="entry name" value="CRBOXYPTASEA"/>
</dbReference>
<dbReference type="GO" id="GO:0016485">
    <property type="term" value="P:protein processing"/>
    <property type="evidence" value="ECO:0007669"/>
    <property type="project" value="TreeGrafter"/>
</dbReference>
<dbReference type="PROSITE" id="PS00132">
    <property type="entry name" value="CARBOXYPEPT_ZN_1"/>
    <property type="match status" value="1"/>
</dbReference>
<dbReference type="Gene3D" id="2.60.40.1120">
    <property type="entry name" value="Carboxypeptidase-like, regulatory domain"/>
    <property type="match status" value="1"/>
</dbReference>
<keyword evidence="17" id="KW-1185">Reference proteome</keyword>
<dbReference type="FunFam" id="3.40.630.10:FF:000013">
    <property type="entry name" value="carboxypeptidase N catalytic chain"/>
    <property type="match status" value="1"/>
</dbReference>
<dbReference type="InterPro" id="IPR057246">
    <property type="entry name" value="CARBOXYPEPT_ZN_1"/>
</dbReference>